<dbReference type="EMBL" id="CP089984">
    <property type="protein sequence ID" value="WXB17650.1"/>
    <property type="molecule type" value="Genomic_DNA"/>
</dbReference>
<keyword evidence="4" id="KW-0808">Transferase</keyword>
<dbReference type="InterPro" id="IPR025110">
    <property type="entry name" value="AMP-bd_C"/>
</dbReference>
<keyword evidence="3" id="KW-0597">Phosphoprotein</keyword>
<dbReference type="Pfam" id="PF13193">
    <property type="entry name" value="AMP-binding_C"/>
    <property type="match status" value="1"/>
</dbReference>
<dbReference type="CDD" id="cd08161">
    <property type="entry name" value="SET"/>
    <property type="match status" value="1"/>
</dbReference>
<dbReference type="SMART" id="SM00823">
    <property type="entry name" value="PKS_PP"/>
    <property type="match status" value="1"/>
</dbReference>
<dbReference type="Pfam" id="PF00501">
    <property type="entry name" value="AMP-binding"/>
    <property type="match status" value="1"/>
</dbReference>
<dbReference type="InterPro" id="IPR029058">
    <property type="entry name" value="AB_hydrolase_fold"/>
</dbReference>
<feature type="domain" description="SET" evidence="7">
    <location>
        <begin position="1817"/>
        <end position="1925"/>
    </location>
</feature>
<dbReference type="SUPFAM" id="SSF47336">
    <property type="entry name" value="ACP-like"/>
    <property type="match status" value="1"/>
</dbReference>
<evidence type="ECO:0000259" key="7">
    <source>
        <dbReference type="PROSITE" id="PS50280"/>
    </source>
</evidence>
<dbReference type="NCBIfam" id="TIGR01733">
    <property type="entry name" value="AA-adenyl-dom"/>
    <property type="match status" value="1"/>
</dbReference>
<evidence type="ECO:0000313" key="10">
    <source>
        <dbReference type="Proteomes" id="UP001370348"/>
    </source>
</evidence>
<dbReference type="InterPro" id="IPR009081">
    <property type="entry name" value="PP-bd_ACP"/>
</dbReference>
<reference evidence="9 10" key="1">
    <citation type="submission" date="2021-12" db="EMBL/GenBank/DDBJ databases">
        <title>Discovery of the Pendulisporaceae a myxobacterial family with distinct sporulation behavior and unique specialized metabolism.</title>
        <authorList>
            <person name="Garcia R."/>
            <person name="Popoff A."/>
            <person name="Bader C.D."/>
            <person name="Loehr J."/>
            <person name="Walesch S."/>
            <person name="Walt C."/>
            <person name="Boldt J."/>
            <person name="Bunk B."/>
            <person name="Haeckl F.J.F.P.J."/>
            <person name="Gunesch A.P."/>
            <person name="Birkelbach J."/>
            <person name="Nuebel U."/>
            <person name="Pietschmann T."/>
            <person name="Bach T."/>
            <person name="Mueller R."/>
        </authorList>
    </citation>
    <scope>NUCLEOTIDE SEQUENCE [LARGE SCALE GENOMIC DNA]</scope>
    <source>
        <strain evidence="9 10">MSr11954</strain>
    </source>
</reference>
<dbReference type="InterPro" id="IPR045851">
    <property type="entry name" value="AMP-bd_C_sf"/>
</dbReference>
<dbReference type="SUPFAM" id="SSF53474">
    <property type="entry name" value="alpha/beta-Hydrolases"/>
    <property type="match status" value="1"/>
</dbReference>
<dbReference type="InterPro" id="IPR001031">
    <property type="entry name" value="Thioesterase"/>
</dbReference>
<dbReference type="InterPro" id="IPR003616">
    <property type="entry name" value="Post-SET_dom"/>
</dbReference>
<dbReference type="InterPro" id="IPR044894">
    <property type="entry name" value="TubC_N_sf"/>
</dbReference>
<dbReference type="InterPro" id="IPR001242">
    <property type="entry name" value="Condensation_dom"/>
</dbReference>
<evidence type="ECO:0000259" key="6">
    <source>
        <dbReference type="PROSITE" id="PS50075"/>
    </source>
</evidence>
<evidence type="ECO:0000256" key="5">
    <source>
        <dbReference type="ARBA" id="ARBA00022691"/>
    </source>
</evidence>
<evidence type="ECO:0000256" key="2">
    <source>
        <dbReference type="ARBA" id="ARBA00022450"/>
    </source>
</evidence>
<dbReference type="InterPro" id="IPR020806">
    <property type="entry name" value="PKS_PP-bd"/>
</dbReference>
<dbReference type="Gene3D" id="3.40.50.1820">
    <property type="entry name" value="alpha/beta hydrolase"/>
    <property type="match status" value="1"/>
</dbReference>
<dbReference type="InterPro" id="IPR001214">
    <property type="entry name" value="SET_dom"/>
</dbReference>
<dbReference type="Pfam" id="PF18563">
    <property type="entry name" value="TubC_N"/>
    <property type="match status" value="1"/>
</dbReference>
<dbReference type="SMART" id="SM00317">
    <property type="entry name" value="SET"/>
    <property type="match status" value="1"/>
</dbReference>
<dbReference type="PANTHER" id="PTHR45527:SF1">
    <property type="entry name" value="FATTY ACID SYNTHASE"/>
    <property type="match status" value="1"/>
</dbReference>
<sequence>MSLFELLAELRHADIRLWVDGGDLRFNAPAGALTADLRTRIRAHKPEIVRFLEGHAAPAEAPLVAVPRTADLLLSFAQERLWFLDRLEPGSPAYGISATIRLTGTLDPSILARSLTEIVRRHEVLRTTFPSPEGRPRQRIAGAAHVHLAEVDLEHVPEGARHAEARAWIRAENLRPFDLEDGPLLRASLLGLGPKEHWLFVAVHHIVFDGWSFGVFFGELGALYQAFSTGKPSPLPEPPLQYADFAAWQRKRLTDPVLEHQLSYWKHHLGAAAGEDEASRLLPTDRPRGRVRTHRGATVAAICPPEIARRIELLAREENATPFAALLATFHLFLHLVTGRLDPRVGSPVANRAHPATENMVGFFVNTLVFQADLSGEPSFREVVRRTRRAVLDGHANQDLPFEKLVQALEPVRSSRHTPLFQVMFALYDDPPRSIALPGLDMSAIDTEHEAAKFDVILSLAPGPEGMAAAWQYNVDLFERATIEKWQRTYIALLERAANLPDLPLTALLAPFGARRDELHAQTNLTPWQLTTWLVQELHPPGASYDVAALVTFDGPVALDHFRAAFADLVRRADSFRTVIEAVDGVPRFRVLRELAFTLEGVDFSAAPDPDASFRAWLEERRALPLVLGRCTFDAALVALGDAKTVFYLRQHHMLTDGASLVQIARALAEGYGASRRGRLPLERLPSYAAHLEKERARLLEGGGAHFASTPSKKRAPLELYGRAAKGPLGPVRRASFVLDRTRAERLRARAAELPIAAKTPDGALLDVFATLVLAYLARITGEEELALGVVFHGRRTESVRRTLGMMIDVLPIRVPLGREPTFASVLERVAEAIASGLAEREPGAPERAPRRPYDVLLNFRIAELGVLEGLEGVPARLELLAMQHQCESLAVEIWCHDRGSTYTIDFDGRSDVFSQEQLAWATKHFAEVVDAFLEDRTKPLSRVDLLGPEERRFVLMNDTERPLPEATVPARFAEQAKRTPERCAVRFGERRLTYAELDARSNQLARRLRALGVRADGIVGVYMRRSPEVIVALLGILKAGGAYLPLDADYPPARLQFVLADAEVKVVLTQEAIAHRLVEFSGTVLPLDSPTCTVFHEEPESAICEAAPSDLAYAIYTSGSTGTPKGVLIPHRAFLNHNLATIAWCAIVPSDRVLQFQSLTFDAAAEEIFPTLLCGATLVLSEHARLAPSSEFNALLEREGVTFTILPTAYWHEWVHELSRTGTRPSASLRMVFVGGENASAEHLSTWQALGGPRWSNGYGPTEGTITTIVYDGADWPARADGASSVPIGRPFPNTTAYVLDPERRPVPVGTSGELYIGGAGLARGYLHRPELTAERFVLDPFRGPGARMYRTGDRARILADGQIECLGRVDHQVKVRGFRVELGEIEVALRDHPKVRDAAVVIWEGRPGDKRLVAYVVPHAEDDAPAPRDLRAFLEAKVPGYMVPASYAVLASLPLTAIGKVDRKALEAIRPSRTETRRELVAPRTAMEIRLRAIWEEVLQVSPLGVEDDFFEVGGHSLLVARLVALIREQLGVALPLTVIFEEPTIAQLAAHLSRGTFAGGRSSLIPIRARGVRAPLFCVAPGSGLVLGYIDLGRSLDPEQPLYAFEPPGLHDGSVPLGSIGEMADTYLAALRSVQPHGPYRLGGWSMGGVVALEMARRLEAQGEPTALVVLFDTAAPPAETSRGAASDRGALAHLAPHAGTSAREALDALKREGAVPLDVTEEQFERSLHVFGASLRALDAYTPFVYGGDVVLFRARDEAETADASSQWRTWLTGRFEVVEVPGTHVNLFNPSHGPALAEALRDRLARADLASPGAEVGPSSFVPQQQGVRARRAFAAGDVLFAVTGPVRPQRTKYSFQLGPDAHIDPLDEQGRAGLGRYLNHACEPNAYARAAQAAGGERFLEIVARRPVAAGAEITIDYATFELETVSAAEACACASASCRGRITGFRDLPDHVRAAYTREGILSPHLHDGGRDPA</sequence>
<dbReference type="InterPro" id="IPR046341">
    <property type="entry name" value="SET_dom_sf"/>
</dbReference>
<dbReference type="InterPro" id="IPR006162">
    <property type="entry name" value="Ppantetheine_attach_site"/>
</dbReference>
<keyword evidence="2" id="KW-0596">Phosphopantetheine</keyword>
<comment type="cofactor">
    <cofactor evidence="1">
        <name>pantetheine 4'-phosphate</name>
        <dbReference type="ChEBI" id="CHEBI:47942"/>
    </cofactor>
</comment>
<dbReference type="InterPro" id="IPR020802">
    <property type="entry name" value="TesA-like"/>
</dbReference>
<dbReference type="Gene3D" id="3.40.50.980">
    <property type="match status" value="2"/>
</dbReference>
<dbReference type="Pfam" id="PF00550">
    <property type="entry name" value="PP-binding"/>
    <property type="match status" value="1"/>
</dbReference>
<dbReference type="Gene3D" id="3.30.300.30">
    <property type="match status" value="1"/>
</dbReference>
<dbReference type="Gene3D" id="2.170.270.10">
    <property type="entry name" value="SET domain"/>
    <property type="match status" value="1"/>
</dbReference>
<dbReference type="Proteomes" id="UP001370348">
    <property type="component" value="Chromosome"/>
</dbReference>
<dbReference type="PANTHER" id="PTHR45527">
    <property type="entry name" value="NONRIBOSOMAL PEPTIDE SYNTHETASE"/>
    <property type="match status" value="1"/>
</dbReference>
<dbReference type="Pfam" id="PF00975">
    <property type="entry name" value="Thioesterase"/>
    <property type="match status" value="1"/>
</dbReference>
<dbReference type="CDD" id="cd05930">
    <property type="entry name" value="A_NRPS"/>
    <property type="match status" value="1"/>
</dbReference>
<proteinExistence type="predicted"/>
<gene>
    <name evidence="9" type="ORF">LZC94_10350</name>
</gene>
<dbReference type="PROSITE" id="PS50280">
    <property type="entry name" value="SET"/>
    <property type="match status" value="1"/>
</dbReference>
<evidence type="ECO:0000256" key="3">
    <source>
        <dbReference type="ARBA" id="ARBA00022553"/>
    </source>
</evidence>
<feature type="domain" description="Carrier" evidence="6">
    <location>
        <begin position="1484"/>
        <end position="1559"/>
    </location>
</feature>
<dbReference type="PROSITE" id="PS00012">
    <property type="entry name" value="PHOSPHOPANTETHEINE"/>
    <property type="match status" value="1"/>
</dbReference>
<dbReference type="Gene3D" id="2.30.38.10">
    <property type="entry name" value="Luciferase, Domain 3"/>
    <property type="match status" value="1"/>
</dbReference>
<dbReference type="SUPFAM" id="SSF82199">
    <property type="entry name" value="SET domain"/>
    <property type="match status" value="1"/>
</dbReference>
<dbReference type="Gene3D" id="3.30.559.30">
    <property type="entry name" value="Nonribosomal peptide synthetase, condensation domain"/>
    <property type="match status" value="2"/>
</dbReference>
<dbReference type="Pfam" id="PF00856">
    <property type="entry name" value="SET"/>
    <property type="match status" value="1"/>
</dbReference>
<dbReference type="SUPFAM" id="SSF56801">
    <property type="entry name" value="Acetyl-CoA synthetase-like"/>
    <property type="match status" value="1"/>
</dbReference>
<dbReference type="PROSITE" id="PS50075">
    <property type="entry name" value="CARRIER"/>
    <property type="match status" value="1"/>
</dbReference>
<keyword evidence="5" id="KW-0949">S-adenosyl-L-methionine</keyword>
<dbReference type="SUPFAM" id="SSF52777">
    <property type="entry name" value="CoA-dependent acyltransferases"/>
    <property type="match status" value="4"/>
</dbReference>
<keyword evidence="10" id="KW-1185">Reference proteome</keyword>
<dbReference type="CDD" id="cd19531">
    <property type="entry name" value="LCL_NRPS-like"/>
    <property type="match status" value="1"/>
</dbReference>
<dbReference type="RefSeq" id="WP_394827290.1">
    <property type="nucleotide sequence ID" value="NZ_CP089984.1"/>
</dbReference>
<accession>A0ABZ2M4Z8</accession>
<dbReference type="Gene3D" id="3.30.559.10">
    <property type="entry name" value="Chloramphenicol acetyltransferase-like domain"/>
    <property type="match status" value="2"/>
</dbReference>
<dbReference type="PROSITE" id="PS50868">
    <property type="entry name" value="POST_SET"/>
    <property type="match status" value="1"/>
</dbReference>
<organism evidence="9 10">
    <name type="scientific">Pendulispora albinea</name>
    <dbReference type="NCBI Taxonomy" id="2741071"/>
    <lineage>
        <taxon>Bacteria</taxon>
        <taxon>Pseudomonadati</taxon>
        <taxon>Myxococcota</taxon>
        <taxon>Myxococcia</taxon>
        <taxon>Myxococcales</taxon>
        <taxon>Sorangiineae</taxon>
        <taxon>Pendulisporaceae</taxon>
        <taxon>Pendulispora</taxon>
    </lineage>
</organism>
<dbReference type="InterPro" id="IPR023213">
    <property type="entry name" value="CAT-like_dom_sf"/>
</dbReference>
<evidence type="ECO:0000256" key="4">
    <source>
        <dbReference type="ARBA" id="ARBA00022679"/>
    </source>
</evidence>
<evidence type="ECO:0000256" key="1">
    <source>
        <dbReference type="ARBA" id="ARBA00001957"/>
    </source>
</evidence>
<feature type="domain" description="Post-SET" evidence="8">
    <location>
        <begin position="1934"/>
        <end position="1950"/>
    </location>
</feature>
<dbReference type="InterPro" id="IPR041464">
    <property type="entry name" value="TubC_N"/>
</dbReference>
<dbReference type="InterPro" id="IPR010071">
    <property type="entry name" value="AA_adenyl_dom"/>
</dbReference>
<evidence type="ECO:0000313" key="9">
    <source>
        <dbReference type="EMBL" id="WXB17650.1"/>
    </source>
</evidence>
<dbReference type="InterPro" id="IPR036736">
    <property type="entry name" value="ACP-like_sf"/>
</dbReference>
<dbReference type="InterPro" id="IPR000873">
    <property type="entry name" value="AMP-dep_synth/lig_dom"/>
</dbReference>
<dbReference type="SMART" id="SM00824">
    <property type="entry name" value="PKS_TE"/>
    <property type="match status" value="1"/>
</dbReference>
<name>A0ABZ2M4Z8_9BACT</name>
<protein>
    <submittedName>
        <fullName evidence="9">Amino acid adenylation domain-containing protein</fullName>
    </submittedName>
</protein>
<dbReference type="Pfam" id="PF00668">
    <property type="entry name" value="Condensation"/>
    <property type="match status" value="2"/>
</dbReference>
<evidence type="ECO:0000259" key="8">
    <source>
        <dbReference type="PROSITE" id="PS50868"/>
    </source>
</evidence>
<dbReference type="Gene3D" id="1.10.10.1830">
    <property type="entry name" value="Non-ribosomal peptide synthase, adenylation domain"/>
    <property type="match status" value="1"/>
</dbReference>
<dbReference type="Gene3D" id="1.10.1200.10">
    <property type="entry name" value="ACP-like"/>
    <property type="match status" value="1"/>
</dbReference>